<accession>A0A6P8XZ18</accession>
<evidence type="ECO:0000256" key="4">
    <source>
        <dbReference type="SAM" id="MobiDB-lite"/>
    </source>
</evidence>
<dbReference type="Pfam" id="PF01918">
    <property type="entry name" value="Alba"/>
    <property type="match status" value="1"/>
</dbReference>
<dbReference type="InterPro" id="IPR002775">
    <property type="entry name" value="DNA/RNA-bd_Alba-like"/>
</dbReference>
<dbReference type="PANTHER" id="PTHR13516">
    <property type="entry name" value="RIBONUCLEASE P SUBUNIT P25"/>
    <property type="match status" value="1"/>
</dbReference>
<dbReference type="GO" id="GO:0001682">
    <property type="term" value="P:tRNA 5'-leader removal"/>
    <property type="evidence" value="ECO:0007669"/>
    <property type="project" value="TreeGrafter"/>
</dbReference>
<dbReference type="PANTHER" id="PTHR13516:SF4">
    <property type="entry name" value="FI09323P"/>
    <property type="match status" value="1"/>
</dbReference>
<dbReference type="OrthoDB" id="424402at2759"/>
<dbReference type="InterPro" id="IPR051958">
    <property type="entry name" value="Alba-like_NAB"/>
</dbReference>
<gene>
    <name evidence="6" type="primary">LOC117566899</name>
</gene>
<comment type="similarity">
    <text evidence="2">Belongs to the histone-like Alba family.</text>
</comment>
<protein>
    <submittedName>
        <fullName evidence="6">Ribonuclease P protein subunit p25-like protein</fullName>
    </submittedName>
</protein>
<dbReference type="GO" id="GO:0000172">
    <property type="term" value="C:ribonuclease MRP complex"/>
    <property type="evidence" value="ECO:0007669"/>
    <property type="project" value="TreeGrafter"/>
</dbReference>
<evidence type="ECO:0000313" key="5">
    <source>
        <dbReference type="Proteomes" id="UP000515160"/>
    </source>
</evidence>
<evidence type="ECO:0000313" key="6">
    <source>
        <dbReference type="RefSeq" id="XP_034102406.1"/>
    </source>
</evidence>
<dbReference type="GO" id="GO:0005634">
    <property type="term" value="C:nucleus"/>
    <property type="evidence" value="ECO:0007669"/>
    <property type="project" value="UniProtKB-SubCell"/>
</dbReference>
<sequence length="205" mass="23227">MMNYRKAENVEQELAKSDLPFEHCLASNQKDFLWMQVNGGTKLSNVIGYAQSALEKGEYRSVVWSGSGGGVIKVVSCAEVFKRSLSLYQISRMSYKNVEEHWKPITEGLEDIVVKRQIPMLHILQSLDPFPESVENVQNPNTLSDFWRFEDQLSANGTKPNASRGKKRTRPERSHKPQQPQGEQSQQQQQHREAASQSVINSGHG</sequence>
<name>A0A6P8XZ18_DROAB</name>
<dbReference type="GO" id="GO:0003723">
    <property type="term" value="F:RNA binding"/>
    <property type="evidence" value="ECO:0007669"/>
    <property type="project" value="TreeGrafter"/>
</dbReference>
<comment type="subcellular location">
    <subcellularLocation>
        <location evidence="1">Nucleus</location>
    </subcellularLocation>
</comment>
<evidence type="ECO:0000256" key="2">
    <source>
        <dbReference type="ARBA" id="ARBA00008018"/>
    </source>
</evidence>
<dbReference type="InterPro" id="IPR036882">
    <property type="entry name" value="Alba-like_dom_sf"/>
</dbReference>
<dbReference type="CTD" id="54913"/>
<organism evidence="5 6">
    <name type="scientific">Drosophila albomicans</name>
    <name type="common">Fruit fly</name>
    <dbReference type="NCBI Taxonomy" id="7291"/>
    <lineage>
        <taxon>Eukaryota</taxon>
        <taxon>Metazoa</taxon>
        <taxon>Ecdysozoa</taxon>
        <taxon>Arthropoda</taxon>
        <taxon>Hexapoda</taxon>
        <taxon>Insecta</taxon>
        <taxon>Pterygota</taxon>
        <taxon>Neoptera</taxon>
        <taxon>Endopterygota</taxon>
        <taxon>Diptera</taxon>
        <taxon>Brachycera</taxon>
        <taxon>Muscomorpha</taxon>
        <taxon>Ephydroidea</taxon>
        <taxon>Drosophilidae</taxon>
        <taxon>Drosophila</taxon>
    </lineage>
</organism>
<feature type="region of interest" description="Disordered" evidence="4">
    <location>
        <begin position="154"/>
        <end position="205"/>
    </location>
</feature>
<keyword evidence="3" id="KW-0539">Nucleus</keyword>
<dbReference type="Proteomes" id="UP000515160">
    <property type="component" value="Chromosome 3"/>
</dbReference>
<dbReference type="GeneID" id="117566899"/>
<dbReference type="AlphaFoldDB" id="A0A6P8XZ18"/>
<feature type="compositionally biased region" description="Low complexity" evidence="4">
    <location>
        <begin position="177"/>
        <end position="189"/>
    </location>
</feature>
<reference evidence="6" key="1">
    <citation type="submission" date="2025-08" db="UniProtKB">
        <authorList>
            <consortium name="RefSeq"/>
        </authorList>
    </citation>
    <scope>IDENTIFICATION</scope>
    <source>
        <strain evidence="6">15112-1751.03</strain>
        <tissue evidence="6">Whole Adult</tissue>
    </source>
</reference>
<keyword evidence="5" id="KW-1185">Reference proteome</keyword>
<proteinExistence type="inferred from homology"/>
<dbReference type="SUPFAM" id="SSF82704">
    <property type="entry name" value="AlbA-like"/>
    <property type="match status" value="1"/>
</dbReference>
<evidence type="ECO:0000256" key="1">
    <source>
        <dbReference type="ARBA" id="ARBA00004123"/>
    </source>
</evidence>
<dbReference type="Gene3D" id="3.30.110.20">
    <property type="entry name" value="Alba-like domain"/>
    <property type="match status" value="1"/>
</dbReference>
<evidence type="ECO:0000256" key="3">
    <source>
        <dbReference type="ARBA" id="ARBA00023242"/>
    </source>
</evidence>
<dbReference type="RefSeq" id="XP_034102406.1">
    <property type="nucleotide sequence ID" value="XM_034246515.2"/>
</dbReference>